<dbReference type="GeneID" id="14469590"/>
<dbReference type="SUPFAM" id="SSF55608">
    <property type="entry name" value="Homing endonucleases"/>
    <property type="match status" value="1"/>
</dbReference>
<accession>L8B9F0</accession>
<protein>
    <recommendedName>
        <fullName evidence="2">Homing endonuclease LAGLIDADG domain-containing protein</fullName>
    </recommendedName>
</protein>
<evidence type="ECO:0000259" key="2">
    <source>
        <dbReference type="Pfam" id="PF03161"/>
    </source>
</evidence>
<comment type="function">
    <text evidence="1">Mitochondrial DNA endonuclease involved in intron homing.</text>
</comment>
<reference evidence="3" key="1">
    <citation type="journal article" date="2014" name="PLoS ONE">
        <title>Mitochondrial Genome of Phlebia radiata Is the Second Largest (156 kbp) among Fungi and Features Signs of Genome Flexibility and Recent Recombination Events.</title>
        <authorList>
            <person name="Salavirta H."/>
            <person name="Oksanen I."/>
            <person name="Kuuskeri J."/>
            <person name="Makela M."/>
            <person name="Laine P."/>
            <person name="Paulin L."/>
            <person name="Lundell T."/>
        </authorList>
    </citation>
    <scope>NUCLEOTIDE SEQUENCE</scope>
    <source>
        <strain evidence="3">79</strain>
    </source>
</reference>
<dbReference type="AlphaFoldDB" id="L8B9F0"/>
<sequence>MEKSVNGSRFVFYQAKVNEEYLLCLHNIISKLGYAKKEKPKLYSRKGSTLVGIDEIRYYIRFRTFTYSSFDWIYDSFYPKGTRKVVPNFIDLYLSPLALAIWMATQDDGTSFKNKGFKFSTNSFTLKEIQYLALILKNKYNLDSSIHKSGLINQYNIYIPKSSFKDLIKIVHPHFHPSMYYKIKNI</sequence>
<dbReference type="Pfam" id="PF03161">
    <property type="entry name" value="LAGLIDADG_2"/>
    <property type="match status" value="1"/>
</dbReference>
<evidence type="ECO:0000256" key="1">
    <source>
        <dbReference type="ARBA" id="ARBA00002670"/>
    </source>
</evidence>
<feature type="domain" description="Homing endonuclease LAGLIDADG" evidence="2">
    <location>
        <begin position="3"/>
        <end position="167"/>
    </location>
</feature>
<proteinExistence type="predicted"/>
<dbReference type="EMBL" id="HE613568">
    <property type="protein sequence ID" value="CCE89204.1"/>
    <property type="molecule type" value="Genomic_DNA"/>
</dbReference>
<organism evidence="3">
    <name type="scientific">Phlebia radiata</name>
    <name type="common">White-rot fungus</name>
    <dbReference type="NCBI Taxonomy" id="5308"/>
    <lineage>
        <taxon>Eukaryota</taxon>
        <taxon>Fungi</taxon>
        <taxon>Dikarya</taxon>
        <taxon>Basidiomycota</taxon>
        <taxon>Agaricomycotina</taxon>
        <taxon>Agaricomycetes</taxon>
        <taxon>Polyporales</taxon>
        <taxon>Meruliaceae</taxon>
        <taxon>Phlebia</taxon>
    </lineage>
</organism>
<dbReference type="Gene3D" id="3.10.28.10">
    <property type="entry name" value="Homing endonucleases"/>
    <property type="match status" value="2"/>
</dbReference>
<dbReference type="RefSeq" id="YP_007374914.1">
    <property type="nucleotide sequence ID" value="NC_020148.1"/>
</dbReference>
<dbReference type="GO" id="GO:0004519">
    <property type="term" value="F:endonuclease activity"/>
    <property type="evidence" value="ECO:0007669"/>
    <property type="project" value="InterPro"/>
</dbReference>
<evidence type="ECO:0000313" key="3">
    <source>
        <dbReference type="EMBL" id="CCE89204.1"/>
    </source>
</evidence>
<dbReference type="InterPro" id="IPR004860">
    <property type="entry name" value="LAGLIDADG_dom"/>
</dbReference>
<name>L8B9F0_PHLRA</name>
<dbReference type="InterPro" id="IPR027434">
    <property type="entry name" value="Homing_endonucl"/>
</dbReference>
<geneLocation type="mitochondrion" evidence="3"/>
<gene>
    <name evidence="3" type="ORF">PRA_mt0100</name>
</gene>
<keyword evidence="3" id="KW-0496">Mitochondrion</keyword>